<dbReference type="OrthoDB" id="243085at2"/>
<dbReference type="InterPro" id="IPR002048">
    <property type="entry name" value="EF_hand_dom"/>
</dbReference>
<keyword evidence="1" id="KW-1133">Transmembrane helix</keyword>
<feature type="domain" description="EF-hand" evidence="3">
    <location>
        <begin position="755"/>
        <end position="790"/>
    </location>
</feature>
<dbReference type="Proteomes" id="UP000320496">
    <property type="component" value="Chromosome"/>
</dbReference>
<dbReference type="SUPFAM" id="SSF47473">
    <property type="entry name" value="EF-hand"/>
    <property type="match status" value="9"/>
</dbReference>
<feature type="chain" id="PRO_5021958289" evidence="2">
    <location>
        <begin position="29"/>
        <end position="1193"/>
    </location>
</feature>
<dbReference type="AlphaFoldDB" id="A0A517Z4Q8"/>
<dbReference type="PANTHER" id="PTHR10827:SF52">
    <property type="entry name" value="IP16409P"/>
    <property type="match status" value="1"/>
</dbReference>
<dbReference type="PANTHER" id="PTHR10827">
    <property type="entry name" value="RETICULOCALBIN"/>
    <property type="match status" value="1"/>
</dbReference>
<feature type="domain" description="EF-hand" evidence="3">
    <location>
        <begin position="574"/>
        <end position="609"/>
    </location>
</feature>
<dbReference type="RefSeq" id="WP_145368308.1">
    <property type="nucleotide sequence ID" value="NZ_CP036275.1"/>
</dbReference>
<dbReference type="PROSITE" id="PS50222">
    <property type="entry name" value="EF_HAND_2"/>
    <property type="match status" value="5"/>
</dbReference>
<name>A0A517Z4Q8_9PLAN</name>
<keyword evidence="1" id="KW-0812">Transmembrane</keyword>
<dbReference type="InterPro" id="IPR018247">
    <property type="entry name" value="EF_Hand_1_Ca_BS"/>
</dbReference>
<dbReference type="KEGG" id="mri:Mal4_17780"/>
<protein>
    <submittedName>
        <fullName evidence="4">EF hand</fullName>
    </submittedName>
</protein>
<evidence type="ECO:0000256" key="2">
    <source>
        <dbReference type="SAM" id="SignalP"/>
    </source>
</evidence>
<dbReference type="PROSITE" id="PS00018">
    <property type="entry name" value="EF_HAND_1"/>
    <property type="match status" value="8"/>
</dbReference>
<feature type="domain" description="EF-hand" evidence="3">
    <location>
        <begin position="1109"/>
        <end position="1144"/>
    </location>
</feature>
<dbReference type="InterPro" id="IPR011992">
    <property type="entry name" value="EF-hand-dom_pair"/>
</dbReference>
<evidence type="ECO:0000259" key="3">
    <source>
        <dbReference type="PROSITE" id="PS50222"/>
    </source>
</evidence>
<dbReference type="EMBL" id="CP036275">
    <property type="protein sequence ID" value="QDU37464.1"/>
    <property type="molecule type" value="Genomic_DNA"/>
</dbReference>
<feature type="transmembrane region" description="Helical" evidence="1">
    <location>
        <begin position="1171"/>
        <end position="1190"/>
    </location>
</feature>
<accession>A0A517Z4Q8</accession>
<keyword evidence="5" id="KW-1185">Reference proteome</keyword>
<organism evidence="4 5">
    <name type="scientific">Maioricimonas rarisocia</name>
    <dbReference type="NCBI Taxonomy" id="2528026"/>
    <lineage>
        <taxon>Bacteria</taxon>
        <taxon>Pseudomonadati</taxon>
        <taxon>Planctomycetota</taxon>
        <taxon>Planctomycetia</taxon>
        <taxon>Planctomycetales</taxon>
        <taxon>Planctomycetaceae</taxon>
        <taxon>Maioricimonas</taxon>
    </lineage>
</organism>
<gene>
    <name evidence="4" type="ORF">Mal4_17780</name>
</gene>
<evidence type="ECO:0000256" key="1">
    <source>
        <dbReference type="SAM" id="Phobius"/>
    </source>
</evidence>
<sequence precursor="true">MFTVRSRLVLAMAWLGISACGLRGPALAQEDSDVTSTSDRFAACDMNADGVVTLPELKEQHPEERHPALERDYRVVDWDQNGQLSREEYFAIPGMRPGEERTGVPDPIAEMCAERIEFIRQQWDAWDRNGDNVLDEAETESAGLNSIVPGATDVEYETWDRDGERGISQEEAVNLLEVAYGVRSWAGMLLRRDNGHVFNSMGFRYQDADRDGVIGSEDTQVRRKMDAEAAGELIARFDRDEDGTLDAEEAWGISREDILSRFLDADMDLNGLLSEAELLEAAPDYRRGIAAFVFPGFDRDRDGELNFMEYRSCPLANYDEAWHEARHRRQDLDDDGQLSFEEFTWGRELESCAVRAFLFERLDTNGDERLDLTEFEFHVIPGRVPVHVAFVYRDQNRDGALSLQELLNGEAEEKQPRLARDFGVVDWNGDESLSEDEYRAITSLVSLEQRAAIPDPVVELADESLAQIRQQWSGWDVDGNGTLEEAEFGESGLGDAISGLEGVEFRDWDLDDEGELTQDEVVRVVEAAFGVRRMDGLSLREPTGRVFSWMAFRWQDVDGDDAISVEEMTEKRKLDRDTAEAEIAKFDQNGDGRLSPEEAWQVLHFDPLAMFMRADTDLDGKLSREELLASTPGYQQLVATFVLPAFDSDGDGLLSFREFRLCPIANFHEAWHEQRRDSDDDGFLSPADFSWGRTIDGAAMVAFMFHSLDTSGDGQLDLDEWHFHTSFRDPERDFQAADANDDGVLTLDEFISPERDAAVERRDFAVFDADGDGALTEREYRSIPSRTALSQRIAAPDPVGELAERMVTQLEQTFAAAESDGDGRLTGEEFRNGRLTRDVPGLQLSGYRDWNLNQDDGVTFDEIQRVVYAAYGIWRLDGLPYREPSGVIHNSMNFRFADEDGDDRVSREEYLERGFGGTTAEEKFASADANGDSMLDFAEWSAAPHWIVDPVAQFLKYDTDLSGGLSHEEIMAGTPEWQHLMTERYLAAFDDDGDDVLSLTEYRRVPMANMLASWHSRRTDRDGDGHLSFSEFHDLEGVELVSLAQEYFRRLDSDGDGKLALRDLDFYIDPARVPATIAFEYSDANGDHALVLDELLVNYKGRTDRGAQSMIGRIEEAFLAADAGGDQKLSREEFGKYREIMNGSHRRGAGAAGAQVAGVAEGDSAEADFRFWLLITFNVLLVAGVGWYAIAKT</sequence>
<proteinExistence type="predicted"/>
<feature type="domain" description="EF-hand" evidence="3">
    <location>
        <begin position="805"/>
        <end position="840"/>
    </location>
</feature>
<evidence type="ECO:0000313" key="4">
    <source>
        <dbReference type="EMBL" id="QDU37464.1"/>
    </source>
</evidence>
<evidence type="ECO:0000313" key="5">
    <source>
        <dbReference type="Proteomes" id="UP000320496"/>
    </source>
</evidence>
<dbReference type="SMART" id="SM00054">
    <property type="entry name" value="EFh"/>
    <property type="match status" value="10"/>
</dbReference>
<dbReference type="Pfam" id="PF13202">
    <property type="entry name" value="EF-hand_5"/>
    <property type="match status" value="5"/>
</dbReference>
<dbReference type="Gene3D" id="1.10.238.10">
    <property type="entry name" value="EF-hand"/>
    <property type="match status" value="11"/>
</dbReference>
<dbReference type="PROSITE" id="PS51257">
    <property type="entry name" value="PROKAR_LIPOPROTEIN"/>
    <property type="match status" value="1"/>
</dbReference>
<keyword evidence="2" id="KW-0732">Signal</keyword>
<feature type="domain" description="EF-hand" evidence="3">
    <location>
        <begin position="696"/>
        <end position="731"/>
    </location>
</feature>
<keyword evidence="1" id="KW-0472">Membrane</keyword>
<feature type="signal peptide" evidence="2">
    <location>
        <begin position="1"/>
        <end position="28"/>
    </location>
</feature>
<reference evidence="4 5" key="1">
    <citation type="submission" date="2019-02" db="EMBL/GenBank/DDBJ databases">
        <title>Deep-cultivation of Planctomycetes and their phenomic and genomic characterization uncovers novel biology.</title>
        <authorList>
            <person name="Wiegand S."/>
            <person name="Jogler M."/>
            <person name="Boedeker C."/>
            <person name="Pinto D."/>
            <person name="Vollmers J."/>
            <person name="Rivas-Marin E."/>
            <person name="Kohn T."/>
            <person name="Peeters S.H."/>
            <person name="Heuer A."/>
            <person name="Rast P."/>
            <person name="Oberbeckmann S."/>
            <person name="Bunk B."/>
            <person name="Jeske O."/>
            <person name="Meyerdierks A."/>
            <person name="Storesund J.E."/>
            <person name="Kallscheuer N."/>
            <person name="Luecker S."/>
            <person name="Lage O.M."/>
            <person name="Pohl T."/>
            <person name="Merkel B.J."/>
            <person name="Hornburger P."/>
            <person name="Mueller R.-W."/>
            <person name="Bruemmer F."/>
            <person name="Labrenz M."/>
            <person name="Spormann A.M."/>
            <person name="Op den Camp H."/>
            <person name="Overmann J."/>
            <person name="Amann R."/>
            <person name="Jetten M.S.M."/>
            <person name="Mascher T."/>
            <person name="Medema M.H."/>
            <person name="Devos D.P."/>
            <person name="Kaster A.-K."/>
            <person name="Ovreas L."/>
            <person name="Rohde M."/>
            <person name="Galperin M.Y."/>
            <person name="Jogler C."/>
        </authorList>
    </citation>
    <scope>NUCLEOTIDE SEQUENCE [LARGE SCALE GENOMIC DNA]</scope>
    <source>
        <strain evidence="4 5">Mal4</strain>
    </source>
</reference>
<dbReference type="GO" id="GO:0005509">
    <property type="term" value="F:calcium ion binding"/>
    <property type="evidence" value="ECO:0007669"/>
    <property type="project" value="InterPro"/>
</dbReference>